<dbReference type="Proteomes" id="UP001497497">
    <property type="component" value="Unassembled WGS sequence"/>
</dbReference>
<evidence type="ECO:0000313" key="7">
    <source>
        <dbReference type="EMBL" id="CAL1547289.1"/>
    </source>
</evidence>
<dbReference type="SUPFAM" id="SSF57924">
    <property type="entry name" value="Inhibitor of apoptosis (IAP) repeat"/>
    <property type="match status" value="2"/>
</dbReference>
<evidence type="ECO:0000256" key="2">
    <source>
        <dbReference type="ARBA" id="ARBA00022771"/>
    </source>
</evidence>
<dbReference type="CDD" id="cd00022">
    <property type="entry name" value="BIR"/>
    <property type="match status" value="1"/>
</dbReference>
<dbReference type="InterPro" id="IPR013083">
    <property type="entry name" value="Znf_RING/FYVE/PHD"/>
</dbReference>
<evidence type="ECO:0000256" key="5">
    <source>
        <dbReference type="SAM" id="MobiDB-lite"/>
    </source>
</evidence>
<accession>A0AAV2IND2</accession>
<comment type="caution">
    <text evidence="7">The sequence shown here is derived from an EMBL/GenBank/DDBJ whole genome shotgun (WGS) entry which is preliminary data.</text>
</comment>
<evidence type="ECO:0000313" key="8">
    <source>
        <dbReference type="Proteomes" id="UP001497497"/>
    </source>
</evidence>
<dbReference type="PROSITE" id="PS50089">
    <property type="entry name" value="ZF_RING_2"/>
    <property type="match status" value="1"/>
</dbReference>
<keyword evidence="2 4" id="KW-0479">Metal-binding</keyword>
<dbReference type="InterPro" id="IPR009003">
    <property type="entry name" value="Peptidase_S1_PA"/>
</dbReference>
<dbReference type="PANTHER" id="PTHR10044">
    <property type="entry name" value="INHIBITOR OF APOPTOSIS"/>
    <property type="match status" value="1"/>
</dbReference>
<dbReference type="GO" id="GO:0005634">
    <property type="term" value="C:nucleus"/>
    <property type="evidence" value="ECO:0007669"/>
    <property type="project" value="TreeGrafter"/>
</dbReference>
<dbReference type="GO" id="GO:0008270">
    <property type="term" value="F:zinc ion binding"/>
    <property type="evidence" value="ECO:0007669"/>
    <property type="project" value="UniProtKB-KW"/>
</dbReference>
<feature type="compositionally biased region" description="Low complexity" evidence="5">
    <location>
        <begin position="184"/>
        <end position="214"/>
    </location>
</feature>
<dbReference type="Pfam" id="PF00653">
    <property type="entry name" value="BIR"/>
    <property type="match status" value="2"/>
</dbReference>
<reference evidence="7 8" key="1">
    <citation type="submission" date="2024-04" db="EMBL/GenBank/DDBJ databases">
        <authorList>
            <consortium name="Genoscope - CEA"/>
            <person name="William W."/>
        </authorList>
    </citation>
    <scope>NUCLEOTIDE SEQUENCE [LARGE SCALE GENOMIC DNA]</scope>
</reference>
<name>A0AAV2IND2_LYMST</name>
<dbReference type="PROSITE" id="PS01282">
    <property type="entry name" value="BIR_REPEAT_1"/>
    <property type="match status" value="1"/>
</dbReference>
<dbReference type="AlphaFoldDB" id="A0AAV2IND2"/>
<feature type="region of interest" description="Disordered" evidence="5">
    <location>
        <begin position="131"/>
        <end position="214"/>
    </location>
</feature>
<feature type="region of interest" description="Disordered" evidence="5">
    <location>
        <begin position="560"/>
        <end position="585"/>
    </location>
</feature>
<evidence type="ECO:0000256" key="1">
    <source>
        <dbReference type="ARBA" id="ARBA00006672"/>
    </source>
</evidence>
<dbReference type="InterPro" id="IPR001841">
    <property type="entry name" value="Znf_RING"/>
</dbReference>
<keyword evidence="2 4" id="KW-0863">Zinc-finger</keyword>
<feature type="compositionally biased region" description="Polar residues" evidence="5">
    <location>
        <begin position="161"/>
        <end position="178"/>
    </location>
</feature>
<proteinExistence type="inferred from homology"/>
<dbReference type="SUPFAM" id="SSF50494">
    <property type="entry name" value="Trypsin-like serine proteases"/>
    <property type="match status" value="1"/>
</dbReference>
<dbReference type="Pfam" id="PF13920">
    <property type="entry name" value="zf-C3HC4_3"/>
    <property type="match status" value="1"/>
</dbReference>
<feature type="domain" description="RING-type" evidence="6">
    <location>
        <begin position="715"/>
        <end position="750"/>
    </location>
</feature>
<dbReference type="EMBL" id="CAXITT010000938">
    <property type="protein sequence ID" value="CAL1547289.1"/>
    <property type="molecule type" value="Genomic_DNA"/>
</dbReference>
<evidence type="ECO:0000256" key="3">
    <source>
        <dbReference type="ARBA" id="ARBA00022833"/>
    </source>
</evidence>
<evidence type="ECO:0000256" key="4">
    <source>
        <dbReference type="PROSITE-ProRule" id="PRU00175"/>
    </source>
</evidence>
<dbReference type="GO" id="GO:0005737">
    <property type="term" value="C:cytoplasm"/>
    <property type="evidence" value="ECO:0007669"/>
    <property type="project" value="TreeGrafter"/>
</dbReference>
<dbReference type="PROSITE" id="PS50143">
    <property type="entry name" value="BIR_REPEAT_2"/>
    <property type="match status" value="2"/>
</dbReference>
<comment type="similarity">
    <text evidence="1">Belongs to the IAP family.</text>
</comment>
<keyword evidence="3" id="KW-0862">Zinc</keyword>
<organism evidence="7 8">
    <name type="scientific">Lymnaea stagnalis</name>
    <name type="common">Great pond snail</name>
    <name type="synonym">Helix stagnalis</name>
    <dbReference type="NCBI Taxonomy" id="6523"/>
    <lineage>
        <taxon>Eukaryota</taxon>
        <taxon>Metazoa</taxon>
        <taxon>Spiralia</taxon>
        <taxon>Lophotrochozoa</taxon>
        <taxon>Mollusca</taxon>
        <taxon>Gastropoda</taxon>
        <taxon>Heterobranchia</taxon>
        <taxon>Euthyneura</taxon>
        <taxon>Panpulmonata</taxon>
        <taxon>Hygrophila</taxon>
        <taxon>Lymnaeoidea</taxon>
        <taxon>Lymnaeidae</taxon>
        <taxon>Lymnaea</taxon>
    </lineage>
</organism>
<sequence length="762" mass="85028">MAGMDDIVERTNPTEIFSFDSMIRLATFRQVVHYETPMCLSSLAESGFIFAGYGSSIKCVGCQRSVDLFGVRTDPSDKCYHTGMCPFATSGNQSSDEGYEGESDLQVDGLVASPPVAPICPEVVNSLELPPTNELKSVDPLSSDLRHHTSSPYRSFEHSVNETGNDATGIQPNQTTLPPSLLGATSSIIETTETTETSRETASPSSGLSDYSSDSSDNYFFDSDAFKPECHYTRKNPDPVHRVHCDKNPGHYAYFPASSINLQQIPSSTRHPDVIKILQLCSELTVKISVCHISRHRPKEDEVLRSTLTPRFGTGFMQDDTGEVSNTDGSLKKFVPFLSKNKKHEIYIRTNRHLVFDGTEAEKSTVEFTYKHNNNVKIITLKGKGVLYSKTPANNSVILVCTSSDQDFVKRISTARNQILELTANLPRRIKVGLTKKLFIIHHPHGGEMVISYGDSVMVKYLLEETGHGRQRLSKINGQLHLEQHLSQNRVRKALLYAADTCSGSSGAPILTFRRDASVVGAQEFVLEIWMHNGVDNGSNLGGSVMKEYRLVDYELANRVGQSSSSSQENQDDDDDDDDSTEDKHVTSPVFKVLSRASYPVYIPYHKRLESFNDWIFQEIHDPKVLALAGFFYAGYADCVRCFQCGLGLRSWKPGDDVYSQHEKHRPNCPFLQTQKMTRIDEASSNDLNTKVPEENIAVRLLKLENTKLEEQLKCKVCYKSQIKDLFLPCGELYACSDCSKLLTHCPSCNKQILATVATFFT</sequence>
<evidence type="ECO:0000259" key="6">
    <source>
        <dbReference type="PROSITE" id="PS50089"/>
    </source>
</evidence>
<dbReference type="InterPro" id="IPR001370">
    <property type="entry name" value="BIR_rpt"/>
</dbReference>
<keyword evidence="8" id="KW-1185">Reference proteome</keyword>
<protein>
    <recommendedName>
        <fullName evidence="6">RING-type domain-containing protein</fullName>
    </recommendedName>
</protein>
<dbReference type="InterPro" id="IPR050784">
    <property type="entry name" value="IAP"/>
</dbReference>
<dbReference type="Gene3D" id="3.30.40.10">
    <property type="entry name" value="Zinc/RING finger domain, C3HC4 (zinc finger)"/>
    <property type="match status" value="1"/>
</dbReference>
<dbReference type="SMART" id="SM00238">
    <property type="entry name" value="BIR"/>
    <property type="match status" value="1"/>
</dbReference>
<dbReference type="PANTHER" id="PTHR10044:SF139">
    <property type="entry name" value="DEATH-ASSOCIATED INHIBITOR OF APOPTOSIS 2"/>
    <property type="match status" value="1"/>
</dbReference>
<dbReference type="Gene3D" id="1.10.1170.10">
    <property type="entry name" value="Inhibitor Of Apoptosis Protein (2mihbC-IAP-1), Chain A"/>
    <property type="match status" value="2"/>
</dbReference>
<gene>
    <name evidence="7" type="ORF">GSLYS_00020614001</name>
</gene>
<feature type="compositionally biased region" description="Acidic residues" evidence="5">
    <location>
        <begin position="570"/>
        <end position="581"/>
    </location>
</feature>